<feature type="region of interest" description="Disordered" evidence="1">
    <location>
        <begin position="501"/>
        <end position="542"/>
    </location>
</feature>
<dbReference type="PROSITE" id="PS51257">
    <property type="entry name" value="PROKAR_LIPOPROTEIN"/>
    <property type="match status" value="1"/>
</dbReference>
<dbReference type="RefSeq" id="WP_243511585.1">
    <property type="nucleotide sequence ID" value="NZ_CP094534.1"/>
</dbReference>
<reference evidence="2 3" key="1">
    <citation type="submission" date="2022-03" db="EMBL/GenBank/DDBJ databases">
        <title>Hymenobactersp. isolated from the air.</title>
        <authorList>
            <person name="Won M."/>
            <person name="Kwon S.-W."/>
        </authorList>
    </citation>
    <scope>NUCLEOTIDE SEQUENCE [LARGE SCALE GENOMIC DNA]</scope>
    <source>
        <strain evidence="2 3">KACC 22596</strain>
    </source>
</reference>
<dbReference type="Proteomes" id="UP000831390">
    <property type="component" value="Chromosome"/>
</dbReference>
<evidence type="ECO:0000313" key="3">
    <source>
        <dbReference type="Proteomes" id="UP000831390"/>
    </source>
</evidence>
<gene>
    <name evidence="2" type="ORF">MTP16_16080</name>
</gene>
<keyword evidence="3" id="KW-1185">Reference proteome</keyword>
<dbReference type="EMBL" id="CP094534">
    <property type="protein sequence ID" value="UOE32644.1"/>
    <property type="molecule type" value="Genomic_DNA"/>
</dbReference>
<sequence>MPPPSRRLLAVVGLGLVATTGCARRNFFQPDARIGLGSTAVLPASADSVQATAGRQYNRHSRFYCFFWGRHYRRVWAAPATVPVLRLASAAPGGLKFGKAGGGFQTTSATLVGRQEREYALRSLDKDPQKTLPKVLRPTFVLSVVRDATSAAMPYGALTVPPLAQAAGVPHTRPRLVYVRPDETGLGSMSERFRGKLALLEEKYEELASATPDLAGTTNFVGGENVLKKLYFNPAHYIDQPAFLRARLLDIWLGDWDRHERQWDWAEFREAGGRVRYRSIPKDRDQVYFRFDDGLVPWLASRRFIAPQFHTFHEHYGYIPGLVYQAEFIDQHGLAQLRRADFQRMAADLQKRLPDSVIERAMHRLPPAVFALEGQRLGNHLKARRQTLPQAADAFYLKLAREPNLGGTAQADRYVVHRYPDSTTVQIFTAAHHLPTTADTLHFQRTYFPNETHQLTLDGLGGDDVFEVHTSSAGRPLPLRLYGGEGRNQLLPEGGAGRLRFYPQESSNFSAAERGQPYLSRRRHTPTERGIGKSADSTDDKN</sequence>
<evidence type="ECO:0008006" key="4">
    <source>
        <dbReference type="Google" id="ProtNLM"/>
    </source>
</evidence>
<evidence type="ECO:0000256" key="1">
    <source>
        <dbReference type="SAM" id="MobiDB-lite"/>
    </source>
</evidence>
<organism evidence="2 3">
    <name type="scientific">Hymenobacter monticola</name>
    <dbReference type="NCBI Taxonomy" id="1705399"/>
    <lineage>
        <taxon>Bacteria</taxon>
        <taxon>Pseudomonadati</taxon>
        <taxon>Bacteroidota</taxon>
        <taxon>Cytophagia</taxon>
        <taxon>Cytophagales</taxon>
        <taxon>Hymenobacteraceae</taxon>
        <taxon>Hymenobacter</taxon>
    </lineage>
</organism>
<evidence type="ECO:0000313" key="2">
    <source>
        <dbReference type="EMBL" id="UOE32644.1"/>
    </source>
</evidence>
<accession>A0ABY4B0J2</accession>
<name>A0ABY4B0J2_9BACT</name>
<feature type="compositionally biased region" description="Basic and acidic residues" evidence="1">
    <location>
        <begin position="525"/>
        <end position="542"/>
    </location>
</feature>
<protein>
    <recommendedName>
        <fullName evidence="4">GWxTD domain-containing protein</fullName>
    </recommendedName>
</protein>
<proteinExistence type="predicted"/>